<dbReference type="InterPro" id="IPR003378">
    <property type="entry name" value="Fringe-like_glycosylTrfase"/>
</dbReference>
<keyword evidence="6" id="KW-1133">Transmembrane helix</keyword>
<dbReference type="InterPro" id="IPR025304">
    <property type="entry name" value="ALIX_V_dom"/>
</dbReference>
<keyword evidence="7" id="KW-0472">Membrane</keyword>
<dbReference type="Pfam" id="PF13949">
    <property type="entry name" value="ALIX_LYPXL_bnd"/>
    <property type="match status" value="1"/>
</dbReference>
<feature type="region of interest" description="Disordered" evidence="10">
    <location>
        <begin position="1328"/>
        <end position="1348"/>
    </location>
</feature>
<feature type="domain" description="BRO1" evidence="12">
    <location>
        <begin position="563"/>
        <end position="959"/>
    </location>
</feature>
<dbReference type="Proteomes" id="UP000237481">
    <property type="component" value="Unassembled WGS sequence"/>
</dbReference>
<evidence type="ECO:0000256" key="11">
    <source>
        <dbReference type="SAM" id="SignalP"/>
    </source>
</evidence>
<proteinExistence type="inferred from homology"/>
<evidence type="ECO:0000259" key="12">
    <source>
        <dbReference type="PROSITE" id="PS51180"/>
    </source>
</evidence>
<keyword evidence="5" id="KW-0735">Signal-anchor</keyword>
<dbReference type="Gene3D" id="1.20.140.50">
    <property type="entry name" value="alix/aip1 like domains"/>
    <property type="match status" value="1"/>
</dbReference>
<evidence type="ECO:0000256" key="7">
    <source>
        <dbReference type="ARBA" id="ARBA00023136"/>
    </source>
</evidence>
<evidence type="ECO:0000256" key="6">
    <source>
        <dbReference type="ARBA" id="ARBA00022989"/>
    </source>
</evidence>
<dbReference type="FunFam" id="3.90.550.50:FF:000036">
    <property type="entry name" value="Putative glycosyltransferase family 31 protein"/>
    <property type="match status" value="1"/>
</dbReference>
<evidence type="ECO:0000256" key="5">
    <source>
        <dbReference type="ARBA" id="ARBA00022968"/>
    </source>
</evidence>
<keyword evidence="9" id="KW-0175">Coiled coil</keyword>
<keyword evidence="14" id="KW-1185">Reference proteome</keyword>
<accession>A0A2S4KR51</accession>
<reference evidence="13 14" key="1">
    <citation type="submission" date="2018-01" db="EMBL/GenBank/DDBJ databases">
        <title>Harnessing the power of phylogenomics to disentangle the directionality and signatures of interkingdom host jumping in the parasitic fungal genus Tolypocladium.</title>
        <authorList>
            <person name="Quandt C.A."/>
            <person name="Patterson W."/>
            <person name="Spatafora J.W."/>
        </authorList>
    </citation>
    <scope>NUCLEOTIDE SEQUENCE [LARGE SCALE GENOMIC DNA]</scope>
    <source>
        <strain evidence="13 14">NRBC 100945</strain>
    </source>
</reference>
<evidence type="ECO:0000313" key="13">
    <source>
        <dbReference type="EMBL" id="POR32663.1"/>
    </source>
</evidence>
<name>A0A2S4KR51_9HYPO</name>
<evidence type="ECO:0000256" key="2">
    <source>
        <dbReference type="ARBA" id="ARBA00022676"/>
    </source>
</evidence>
<dbReference type="CDD" id="cd09241">
    <property type="entry name" value="BRO1_ScRim20-like"/>
    <property type="match status" value="1"/>
</dbReference>
<feature type="region of interest" description="Disordered" evidence="10">
    <location>
        <begin position="32"/>
        <end position="66"/>
    </location>
</feature>
<dbReference type="Gene3D" id="1.25.40.280">
    <property type="entry name" value="alix/aip1 like domains"/>
    <property type="match status" value="1"/>
</dbReference>
<organism evidence="13 14">
    <name type="scientific">Tolypocladium paradoxum</name>
    <dbReference type="NCBI Taxonomy" id="94208"/>
    <lineage>
        <taxon>Eukaryota</taxon>
        <taxon>Fungi</taxon>
        <taxon>Dikarya</taxon>
        <taxon>Ascomycota</taxon>
        <taxon>Pezizomycotina</taxon>
        <taxon>Sordariomycetes</taxon>
        <taxon>Hypocreomycetidae</taxon>
        <taxon>Hypocreales</taxon>
        <taxon>Ophiocordycipitaceae</taxon>
        <taxon>Tolypocladium</taxon>
    </lineage>
</organism>
<sequence length="1348" mass="151647">MRSPFARALLTALCVLLVLMAVMRSDTMSVKNQPFGKTGVKSSPLHDQRPLDDPNSPLSQPPIMGDNLAPNGDYDLDCSVDVARLAEIKQRYGLDDKFQYMKRYVRFTRKQGLQRKSMTKLSGDLLPGAFQIVDVTKKYGADDACAEPLEVEVPASGLPSTVNASDLMFGVSTTYQRFMDSTTTPINEWIFWLTDSHGHSNGGKLLLMLLDASDNELQEVANLLGDVGIDVDVYHSDSSVEMAVRYLALVPTLYTHADAHKKKWLVTCDDDTFFPSMHGLVDKFNSFDHTREMYIGTLSEDIGAIERHGSQAFGGAGVFLSLPMAKKITDLYSSCTSEEKVLESNSGWGPQGDILLRKCIYENSDTRLTTVWDLWQLDFFGEPAGFYEWGIKPLSLHHYRGGGWHKAKPGQFTKIAHTCGEDCIMQRFQTADDFVISGYSIAHYPQGVTFDYHQIEATLYAAPENKVWNLDFMFGPQRPNLEKTGRKITWEMQESEVRADGSVLQTYTRKKDDPRWVHKPGQPMSNVDGIIELVWIPSSANNWLDAQRLPTSGANSAQPYTGSILSLPFRRSTQMSLASTIRQYINTKYDQHPDMFKQDLEVVDALRRDAVNVREPHPSGVKKLQAYAGQLAWIGGKFPIDIGAEFTWYPALGYNTERPMVRNNLKYELMNVLYNLAALYSQLAVNSSRSNTKGLKLAAHNFNLAAGVLSHVQKEVLPELRMSDPPEDMDDHTLEALMQLFLAQSQECSWQSGVMNDLKDLSIAKLAARVSDLYNSAAEAAMKSEAISSAWIHHMTAKHHHFAAAAQYRSARDCLEKRRYGEEVARLKDAVACLTEGVKETRGGYLNKIVVDDLIALKRKAEDDLKRAERDNDMIFLNPVPPKSELKILDRFNMSEAKVPQEVAKPYEFLGDKAEFGPALFSRLVPFSVHVAMSIYEERRDRMVNQNIIQELETLTEKIHTLLSSIGLPGSLQALEKPLGLPPSLVQHAEELRQGDAIGRVQKSLADIDKLRAADLAIFEEGKSALAAEAGEDERMRRRYGTDRWTRPDSRSDAQGAKLWGHASEIEGYFDSSINSDGIVKEKFAANEDLLRVLCGSDRGLMDFVPSSAQRETSEELKSSVGRLRSAYNDVLRLESRRRKKVESLRDNARRDDIKPDMLKEAARLERTYPSTAIVPAHFEDFFERRLDRLYEPELAATEREAQEQERVLAQVERAGREFEAQKRKVGDRGLREREQALQRLDSAYFKYKEIVSNLEVGRKFYNDLNKIVGQGFRDVVKGWVAQRRLDARALDEELSMPPLSSLNLSRNHTPAHSPAATAYQPNQHSYFAAELPAQPAGGAASPQRQQP</sequence>
<evidence type="ECO:0000256" key="3">
    <source>
        <dbReference type="ARBA" id="ARBA00022679"/>
    </source>
</evidence>
<gene>
    <name evidence="13" type="ORF">TPAR_07132</name>
</gene>
<evidence type="ECO:0000256" key="9">
    <source>
        <dbReference type="SAM" id="Coils"/>
    </source>
</evidence>
<keyword evidence="2" id="KW-0328">Glycosyltransferase</keyword>
<dbReference type="InterPro" id="IPR038499">
    <property type="entry name" value="BRO1_sf"/>
</dbReference>
<dbReference type="EMBL" id="PKSG01000823">
    <property type="protein sequence ID" value="POR32663.1"/>
    <property type="molecule type" value="Genomic_DNA"/>
</dbReference>
<dbReference type="GO" id="GO:0016757">
    <property type="term" value="F:glycosyltransferase activity"/>
    <property type="evidence" value="ECO:0007669"/>
    <property type="project" value="UniProtKB-KW"/>
</dbReference>
<evidence type="ECO:0000313" key="14">
    <source>
        <dbReference type="Proteomes" id="UP000237481"/>
    </source>
</evidence>
<evidence type="ECO:0000256" key="10">
    <source>
        <dbReference type="SAM" id="MobiDB-lite"/>
    </source>
</evidence>
<comment type="caution">
    <text evidence="13">The sequence shown here is derived from an EMBL/GenBank/DDBJ whole genome shotgun (WGS) entry which is preliminary data.</text>
</comment>
<dbReference type="Gene3D" id="1.20.120.560">
    <property type="entry name" value="alix/aip1 in complex with the ypdl late domain"/>
    <property type="match status" value="1"/>
</dbReference>
<keyword evidence="11" id="KW-0732">Signal</keyword>
<dbReference type="PANTHER" id="PTHR23030">
    <property type="entry name" value="PCD6 INTERACTING PROTEIN-RELATED"/>
    <property type="match status" value="1"/>
</dbReference>
<feature type="signal peptide" evidence="11">
    <location>
        <begin position="1"/>
        <end position="25"/>
    </location>
</feature>
<dbReference type="GO" id="GO:0005768">
    <property type="term" value="C:endosome"/>
    <property type="evidence" value="ECO:0007669"/>
    <property type="project" value="TreeGrafter"/>
</dbReference>
<feature type="non-terminal residue" evidence="13">
    <location>
        <position position="1348"/>
    </location>
</feature>
<dbReference type="CDD" id="cd09236">
    <property type="entry name" value="V_AnPalA_UmRIM20_like"/>
    <property type="match status" value="1"/>
</dbReference>
<protein>
    <submittedName>
        <fullName evidence="13">Ph signal transduction protein</fullName>
    </submittedName>
</protein>
<evidence type="ECO:0000256" key="1">
    <source>
        <dbReference type="ARBA" id="ARBA00004606"/>
    </source>
</evidence>
<keyword evidence="3" id="KW-0808">Transferase</keyword>
<evidence type="ECO:0000256" key="4">
    <source>
        <dbReference type="ARBA" id="ARBA00022692"/>
    </source>
</evidence>
<comment type="subcellular location">
    <subcellularLocation>
        <location evidence="1">Membrane</location>
        <topology evidence="1">Single-pass type II membrane protein</topology>
    </subcellularLocation>
</comment>
<dbReference type="PROSITE" id="PS51180">
    <property type="entry name" value="BRO1"/>
    <property type="match status" value="1"/>
</dbReference>
<feature type="coiled-coil region" evidence="9">
    <location>
        <begin position="1195"/>
        <end position="1222"/>
    </location>
</feature>
<dbReference type="OrthoDB" id="64867at2759"/>
<dbReference type="GO" id="GO:0016020">
    <property type="term" value="C:membrane"/>
    <property type="evidence" value="ECO:0007669"/>
    <property type="project" value="UniProtKB-SubCell"/>
</dbReference>
<dbReference type="PANTHER" id="PTHR23030:SF39">
    <property type="entry name" value="PROGRAMMED CELL DEATH 6-INTERACTING PROTEIN"/>
    <property type="match status" value="1"/>
</dbReference>
<evidence type="ECO:0000256" key="8">
    <source>
        <dbReference type="ARBA" id="ARBA00038154"/>
    </source>
</evidence>
<dbReference type="Pfam" id="PF02434">
    <property type="entry name" value="Fringe"/>
    <property type="match status" value="1"/>
</dbReference>
<dbReference type="InterPro" id="IPR004328">
    <property type="entry name" value="BRO1_dom"/>
</dbReference>
<comment type="similarity">
    <text evidence="8">Belongs to the palA/RIM20 family.</text>
</comment>
<dbReference type="Gene3D" id="3.90.550.50">
    <property type="match status" value="1"/>
</dbReference>
<feature type="compositionally biased region" description="Low complexity" evidence="10">
    <location>
        <begin position="1333"/>
        <end position="1348"/>
    </location>
</feature>
<dbReference type="SMART" id="SM01041">
    <property type="entry name" value="BRO1"/>
    <property type="match status" value="1"/>
</dbReference>
<feature type="coiled-coil region" evidence="9">
    <location>
        <begin position="851"/>
        <end position="878"/>
    </location>
</feature>
<dbReference type="Pfam" id="PF03097">
    <property type="entry name" value="BRO1"/>
    <property type="match status" value="1"/>
</dbReference>
<keyword evidence="4" id="KW-0812">Transmembrane</keyword>
<dbReference type="STRING" id="94208.A0A2S4KR51"/>
<feature type="chain" id="PRO_5015578669" evidence="11">
    <location>
        <begin position="26"/>
        <end position="1348"/>
    </location>
</feature>